<dbReference type="EMBL" id="AVOT02028892">
    <property type="protein sequence ID" value="MBW0521528.1"/>
    <property type="molecule type" value="Genomic_DNA"/>
</dbReference>
<keyword evidence="2" id="KW-1185">Reference proteome</keyword>
<gene>
    <name evidence="1" type="ORF">O181_061243</name>
</gene>
<dbReference type="Proteomes" id="UP000765509">
    <property type="component" value="Unassembled WGS sequence"/>
</dbReference>
<accession>A0A9Q3HYB5</accession>
<evidence type="ECO:0000313" key="2">
    <source>
        <dbReference type="Proteomes" id="UP000765509"/>
    </source>
</evidence>
<organism evidence="1 2">
    <name type="scientific">Austropuccinia psidii MF-1</name>
    <dbReference type="NCBI Taxonomy" id="1389203"/>
    <lineage>
        <taxon>Eukaryota</taxon>
        <taxon>Fungi</taxon>
        <taxon>Dikarya</taxon>
        <taxon>Basidiomycota</taxon>
        <taxon>Pucciniomycotina</taxon>
        <taxon>Pucciniomycetes</taxon>
        <taxon>Pucciniales</taxon>
        <taxon>Sphaerophragmiaceae</taxon>
        <taxon>Austropuccinia</taxon>
    </lineage>
</organism>
<reference evidence="1" key="1">
    <citation type="submission" date="2021-03" db="EMBL/GenBank/DDBJ databases">
        <title>Draft genome sequence of rust myrtle Austropuccinia psidii MF-1, a brazilian biotype.</title>
        <authorList>
            <person name="Quecine M.C."/>
            <person name="Pachon D.M.R."/>
            <person name="Bonatelli M.L."/>
            <person name="Correr F.H."/>
            <person name="Franceschini L.M."/>
            <person name="Leite T.F."/>
            <person name="Margarido G.R.A."/>
            <person name="Almeida C.A."/>
            <person name="Ferrarezi J.A."/>
            <person name="Labate C.A."/>
        </authorList>
    </citation>
    <scope>NUCLEOTIDE SEQUENCE</scope>
    <source>
        <strain evidence="1">MF-1</strain>
    </source>
</reference>
<proteinExistence type="predicted"/>
<sequence length="83" mass="9592">MVPRISREDWRPEKPGLKCHKCGSTSNIANTCTKRKTINEVQVIEEAWYTEEKEESDQDSAVSEDTHVEDYPIENITAFFEVT</sequence>
<comment type="caution">
    <text evidence="1">The sequence shown here is derived from an EMBL/GenBank/DDBJ whole genome shotgun (WGS) entry which is preliminary data.</text>
</comment>
<name>A0A9Q3HYB5_9BASI</name>
<dbReference type="AlphaFoldDB" id="A0A9Q3HYB5"/>
<protein>
    <submittedName>
        <fullName evidence="1">Uncharacterized protein</fullName>
    </submittedName>
</protein>
<evidence type="ECO:0000313" key="1">
    <source>
        <dbReference type="EMBL" id="MBW0521528.1"/>
    </source>
</evidence>